<name>A0ACC6RQF4_9BURK</name>
<comment type="caution">
    <text evidence="1">The sequence shown here is derived from an EMBL/GenBank/DDBJ whole genome shotgun (WGS) entry which is preliminary data.</text>
</comment>
<keyword evidence="2" id="KW-1185">Reference proteome</keyword>
<reference evidence="1" key="1">
    <citation type="submission" date="2024-01" db="EMBL/GenBank/DDBJ databases">
        <title>The diversity of rhizobia nodulating Mimosa spp. in eleven states of Brazil covering several biomes is determined by host plant, location, and edaphic factors.</title>
        <authorList>
            <person name="Rouws L."/>
            <person name="Barauna A."/>
            <person name="Beukes C."/>
            <person name="De Faria S.M."/>
            <person name="Gross E."/>
            <person name="Dos Reis Junior F.B."/>
            <person name="Simon M."/>
            <person name="Maluk M."/>
            <person name="Odee D.W."/>
            <person name="Kenicer G."/>
            <person name="Young J.P.W."/>
            <person name="Reis V.M."/>
            <person name="Zilli J."/>
            <person name="James E.K."/>
        </authorList>
    </citation>
    <scope>NUCLEOTIDE SEQUENCE</scope>
    <source>
        <strain evidence="1">JPY452</strain>
    </source>
</reference>
<dbReference type="EMBL" id="JAYMRU010000025">
    <property type="protein sequence ID" value="MEM5403911.1"/>
    <property type="molecule type" value="Genomic_DNA"/>
</dbReference>
<dbReference type="Proteomes" id="UP001392318">
    <property type="component" value="Unassembled WGS sequence"/>
</dbReference>
<proteinExistence type="predicted"/>
<sequence>MKATHKRAQLARETAPAAADASRAAQATAFTFGDPMPVLNRAELLDYAELVQINGWYEPPISWTGLAKSFRAGTHHASALYFKRNVLASTFIPHKLLSRDTFRRWALDFLMFGNAYLNREKNRLGQTLQFSAPPSKYMRRRVDLQSYVQTDGWKAVHEFEAGSVHHLIEPDINQEVYGLPEYLGALHAAWLNESSTLFRRRYYENGSHAGFIMYVTDPAQRQEDIDELRTALKSAKGPGNFRNLFYYAPQGKKDGIQLIPVSEVAAKDEFFNIKNITRDDLLAAHRVPPQLLGIVPSNTGGFGAADTAAKVFGRNEVAPLQAQFLAFNEWAGDEIVKFAPYSIDPVELAPGSGVRETE</sequence>
<gene>
    <name evidence="1" type="ORF">VSR83_28425</name>
</gene>
<organism evidence="1 2">
    <name type="scientific">Paraburkholderia unamae</name>
    <dbReference type="NCBI Taxonomy" id="219649"/>
    <lineage>
        <taxon>Bacteria</taxon>
        <taxon>Pseudomonadati</taxon>
        <taxon>Pseudomonadota</taxon>
        <taxon>Betaproteobacteria</taxon>
        <taxon>Burkholderiales</taxon>
        <taxon>Burkholderiaceae</taxon>
        <taxon>Paraburkholderia</taxon>
    </lineage>
</organism>
<evidence type="ECO:0000313" key="2">
    <source>
        <dbReference type="Proteomes" id="UP001392318"/>
    </source>
</evidence>
<protein>
    <submittedName>
        <fullName evidence="1">Phage portal protein</fullName>
    </submittedName>
</protein>
<accession>A0ACC6RQF4</accession>
<evidence type="ECO:0000313" key="1">
    <source>
        <dbReference type="EMBL" id="MEM5403911.1"/>
    </source>
</evidence>